<proteinExistence type="predicted"/>
<dbReference type="AlphaFoldDB" id="A0A420DU93"/>
<protein>
    <submittedName>
        <fullName evidence="1">Uncharacterized protein</fullName>
    </submittedName>
</protein>
<reference evidence="1 2" key="1">
    <citation type="submission" date="2018-09" db="EMBL/GenBank/DDBJ databases">
        <title>Genomic Encyclopedia of Archaeal and Bacterial Type Strains, Phase II (KMG-II): from individual species to whole genera.</title>
        <authorList>
            <person name="Goeker M."/>
        </authorList>
    </citation>
    <scope>NUCLEOTIDE SEQUENCE [LARGE SCALE GENOMIC DNA]</scope>
    <source>
        <strain evidence="1 2">DSM 11458</strain>
    </source>
</reference>
<organism evidence="1 2">
    <name type="scientific">Sulfitobacter guttiformis</name>
    <dbReference type="NCBI Taxonomy" id="74349"/>
    <lineage>
        <taxon>Bacteria</taxon>
        <taxon>Pseudomonadati</taxon>
        <taxon>Pseudomonadota</taxon>
        <taxon>Alphaproteobacteria</taxon>
        <taxon>Rhodobacterales</taxon>
        <taxon>Roseobacteraceae</taxon>
        <taxon>Sulfitobacter</taxon>
    </lineage>
</organism>
<comment type="caution">
    <text evidence="1">The sequence shown here is derived from an EMBL/GenBank/DDBJ whole genome shotgun (WGS) entry which is preliminary data.</text>
</comment>
<gene>
    <name evidence="1" type="ORF">C8N30_2376</name>
</gene>
<evidence type="ECO:0000313" key="2">
    <source>
        <dbReference type="Proteomes" id="UP000284407"/>
    </source>
</evidence>
<dbReference type="EMBL" id="RAQK01000001">
    <property type="protein sequence ID" value="RKE97750.1"/>
    <property type="molecule type" value="Genomic_DNA"/>
</dbReference>
<dbReference type="Proteomes" id="UP000284407">
    <property type="component" value="Unassembled WGS sequence"/>
</dbReference>
<sequence length="31" mass="3560">MMRRAFPAVASSFAMLNVLDRTEDFSDEPRV</sequence>
<accession>A0A420DU93</accession>
<keyword evidence="2" id="KW-1185">Reference proteome</keyword>
<name>A0A420DU93_9RHOB</name>
<evidence type="ECO:0000313" key="1">
    <source>
        <dbReference type="EMBL" id="RKE97750.1"/>
    </source>
</evidence>